<dbReference type="SMART" id="SM00257">
    <property type="entry name" value="LysM"/>
    <property type="match status" value="2"/>
</dbReference>
<evidence type="ECO:0000259" key="1">
    <source>
        <dbReference type="PROSITE" id="PS51782"/>
    </source>
</evidence>
<sequence>MKIHVVRKGDTLYEIAQHYGVDMDVLLAANPQIEDPDVLTLGMKIRIPSKGVVEAPPRETAVYAQSFVETQDSYAEPEDDGIVAGEARGDGEAFRGQLDEFSDMDVEQWTRGGHVIHYTVKPGDTLWEIAHRFGINLQDLIAANPQIKDPDQINVGDVIRIPRPWHPAPPHYPPHDHHHHHYPYHPPYHHAPYHPSPMYPYPPVHPLPWGFDWCLVPPRGEKMPEKAEAYKKAAPKKKAAPWTPFTVWVPYGYSCYLDDGHYHHYGHYHHHGYYHEEAPAGIYKHDKHKHGWHDKPCDGYPYPYSHMKKMYRGEEEQHERDEA</sequence>
<dbReference type="InterPro" id="IPR018392">
    <property type="entry name" value="LysM"/>
</dbReference>
<dbReference type="PANTHER" id="PTHR33734:SF22">
    <property type="entry name" value="MEMBRANE-BOUND LYTIC MUREIN TRANSGLYCOSYLASE D"/>
    <property type="match status" value="1"/>
</dbReference>
<dbReference type="EMBL" id="LZRT01000079">
    <property type="protein sequence ID" value="OUM87188.1"/>
    <property type="molecule type" value="Genomic_DNA"/>
</dbReference>
<dbReference type="Proteomes" id="UP000196475">
    <property type="component" value="Unassembled WGS sequence"/>
</dbReference>
<evidence type="ECO:0000313" key="3">
    <source>
        <dbReference type="Proteomes" id="UP000196475"/>
    </source>
</evidence>
<organism evidence="2 3">
    <name type="scientific">Bacillus thermozeamaize</name>
    <dbReference type="NCBI Taxonomy" id="230954"/>
    <lineage>
        <taxon>Bacteria</taxon>
        <taxon>Bacillati</taxon>
        <taxon>Bacillota</taxon>
        <taxon>Bacilli</taxon>
        <taxon>Bacillales</taxon>
        <taxon>Bacillaceae</taxon>
        <taxon>Bacillus</taxon>
    </lineage>
</organism>
<feature type="domain" description="LysM" evidence="1">
    <location>
        <begin position="116"/>
        <end position="161"/>
    </location>
</feature>
<dbReference type="Pfam" id="PF01476">
    <property type="entry name" value="LysM"/>
    <property type="match status" value="2"/>
</dbReference>
<accession>A0A1Y3PPX0</accession>
<gene>
    <name evidence="2" type="ORF">BAA01_08930</name>
</gene>
<reference evidence="3" key="1">
    <citation type="submission" date="2016-06" db="EMBL/GenBank/DDBJ databases">
        <authorList>
            <person name="Nascimento L."/>
            <person name="Pereira R.V."/>
            <person name="Martins L.F."/>
            <person name="Quaggio R.B."/>
            <person name="Silva A.M."/>
            <person name="Setubal J.C."/>
        </authorList>
    </citation>
    <scope>NUCLEOTIDE SEQUENCE [LARGE SCALE GENOMIC DNA]</scope>
</reference>
<dbReference type="InterPro" id="IPR036779">
    <property type="entry name" value="LysM_dom_sf"/>
</dbReference>
<dbReference type="PROSITE" id="PS51782">
    <property type="entry name" value="LYSM"/>
    <property type="match status" value="2"/>
</dbReference>
<proteinExistence type="predicted"/>
<dbReference type="CDD" id="cd00118">
    <property type="entry name" value="LysM"/>
    <property type="match status" value="2"/>
</dbReference>
<comment type="caution">
    <text evidence="2">The sequence shown here is derived from an EMBL/GenBank/DDBJ whole genome shotgun (WGS) entry which is preliminary data.</text>
</comment>
<dbReference type="SUPFAM" id="SSF54106">
    <property type="entry name" value="LysM domain"/>
    <property type="match status" value="2"/>
</dbReference>
<dbReference type="GO" id="GO:0008932">
    <property type="term" value="F:lytic endotransglycosylase activity"/>
    <property type="evidence" value="ECO:0007669"/>
    <property type="project" value="TreeGrafter"/>
</dbReference>
<feature type="domain" description="LysM" evidence="1">
    <location>
        <begin position="2"/>
        <end position="47"/>
    </location>
</feature>
<dbReference type="Gene3D" id="3.10.350.10">
    <property type="entry name" value="LysM domain"/>
    <property type="match status" value="2"/>
</dbReference>
<dbReference type="PANTHER" id="PTHR33734">
    <property type="entry name" value="LYSM DOMAIN-CONTAINING GPI-ANCHORED PROTEIN 2"/>
    <property type="match status" value="1"/>
</dbReference>
<name>A0A1Y3PPX0_9BACI</name>
<protein>
    <recommendedName>
        <fullName evidence="1">LysM domain-containing protein</fullName>
    </recommendedName>
</protein>
<dbReference type="AlphaFoldDB" id="A0A1Y3PPX0"/>
<evidence type="ECO:0000313" key="2">
    <source>
        <dbReference type="EMBL" id="OUM87188.1"/>
    </source>
</evidence>